<reference evidence="16" key="2">
    <citation type="submission" date="2025-08" db="UniProtKB">
        <authorList>
            <consortium name="Ensembl"/>
        </authorList>
    </citation>
    <scope>IDENTIFICATION</scope>
</reference>
<dbReference type="InterPro" id="IPR001452">
    <property type="entry name" value="SH3_domain"/>
</dbReference>
<dbReference type="SMART" id="SM00055">
    <property type="entry name" value="FCH"/>
    <property type="match status" value="1"/>
</dbReference>
<comment type="subunit">
    <text evidence="10">Homodimer. May form heterooligomers with other PACSINs. Interacts (via SH3 domain) with DNM1, SYNJ1 and WASL. Interacts with TRPV4.</text>
</comment>
<keyword evidence="8" id="KW-0472">Membrane</keyword>
<dbReference type="FunFam" id="1.20.1270.60:FF:000009">
    <property type="entry name" value="Protein kinase C and casein kinase substrate in neurons 2"/>
    <property type="match status" value="1"/>
</dbReference>
<evidence type="ECO:0000256" key="13">
    <source>
        <dbReference type="SAM" id="MobiDB-lite"/>
    </source>
</evidence>
<dbReference type="GeneTree" id="ENSGT00950000182973"/>
<dbReference type="Ensembl" id="ENSMMDT00005032864.1">
    <property type="protein sequence ID" value="ENSMMDP00005032141.1"/>
    <property type="gene ID" value="ENSMMDG00005014950.1"/>
</dbReference>
<evidence type="ECO:0000256" key="1">
    <source>
        <dbReference type="ARBA" id="ARBA00004413"/>
    </source>
</evidence>
<keyword evidence="17" id="KW-1185">Reference proteome</keyword>
<dbReference type="PROSITE" id="PS51741">
    <property type="entry name" value="F_BAR"/>
    <property type="match status" value="1"/>
</dbReference>
<evidence type="ECO:0000256" key="6">
    <source>
        <dbReference type="ARBA" id="ARBA00022553"/>
    </source>
</evidence>
<dbReference type="InterPro" id="IPR027267">
    <property type="entry name" value="AH/BAR_dom_sf"/>
</dbReference>
<evidence type="ECO:0000256" key="7">
    <source>
        <dbReference type="ARBA" id="ARBA00023054"/>
    </source>
</evidence>
<dbReference type="GO" id="GO:0005768">
    <property type="term" value="C:endosome"/>
    <property type="evidence" value="ECO:0007669"/>
    <property type="project" value="TreeGrafter"/>
</dbReference>
<sequence>KMATPPREPPEDARKQSFWMPGNYKRTVHRTDQSYQACNDIMACFLERAKVEKQYAQQLSQWSSKWKSIVDSRPLYGSLMRAWQCFFTSTERLSALHSSISQSLISEEGERVRAWQKETFPKKMFCGFRESYDNDTSFSRVQKPWTKKLKKLDSVRLSYHKACQKEQTVIDKEKQANESETTPEKQQKLTAAREKATEEKEKVRERYEKVLEEVTSCTPRYMEEMEAIFDQSQEEERKRISFLKQAFLSIHRHLDITNNESVKAVYSELHHTLMSISEQDDLRWWKNNRGPGMPTDWPKIEVHEKVSFPNVMSTICVKKKKKTQTLHTLKTNYVGPSGCRGSPESAAFLCWSKNLCKFIVLLSVACPVSTFRLCTSLTGWGWGDSDIGGETGPDAKKYSGLEPQMVRALYDYVGEEGDELSFKAGEVFLKVEEEDDQGWCRGILSGGKEGFYPANYVEVVE</sequence>
<evidence type="ECO:0000256" key="2">
    <source>
        <dbReference type="ARBA" id="ARBA00004496"/>
    </source>
</evidence>
<accession>A0A667ZGX8</accession>
<dbReference type="Proteomes" id="UP000472263">
    <property type="component" value="Chromosome 19"/>
</dbReference>
<evidence type="ECO:0000256" key="9">
    <source>
        <dbReference type="ARBA" id="ARBA00055545"/>
    </source>
</evidence>
<dbReference type="PANTHER" id="PTHR23065:SF50">
    <property type="entry name" value="PROTEIN KINASE C AND CASEIN KINASE SUBSTRATE IN NEURONS 2 PROTEIN"/>
    <property type="match status" value="1"/>
</dbReference>
<dbReference type="GO" id="GO:0097320">
    <property type="term" value="P:plasma membrane tubulation"/>
    <property type="evidence" value="ECO:0007669"/>
    <property type="project" value="TreeGrafter"/>
</dbReference>
<evidence type="ECO:0000256" key="12">
    <source>
        <dbReference type="PROSITE-ProRule" id="PRU01077"/>
    </source>
</evidence>
<dbReference type="GO" id="GO:0007010">
    <property type="term" value="P:cytoskeleton organization"/>
    <property type="evidence" value="ECO:0007669"/>
    <property type="project" value="TreeGrafter"/>
</dbReference>
<comment type="function">
    <text evidence="9">Plays a role in endocytosis and regulates internalization of plasma membrane proteins. Overexpression impairs internalization of SLC2A1/GLUT1 and TRPV4 and increases the levels of SLC2A1/GLUT1 and TRPV4 at the cell membrane. Inhibits the TRPV4 calcium channel activity.</text>
</comment>
<proteinExistence type="predicted"/>
<dbReference type="PANTHER" id="PTHR23065">
    <property type="entry name" value="PROLINE-SERINE-THREONINE PHOSPHATASE INTERACTING PROTEIN 1"/>
    <property type="match status" value="1"/>
</dbReference>
<dbReference type="InterPro" id="IPR031160">
    <property type="entry name" value="F_BAR_dom"/>
</dbReference>
<dbReference type="CDD" id="cd07655">
    <property type="entry name" value="F-BAR_PACSIN"/>
    <property type="match status" value="1"/>
</dbReference>
<feature type="region of interest" description="Disordered" evidence="13">
    <location>
        <begin position="170"/>
        <end position="197"/>
    </location>
</feature>
<dbReference type="SMART" id="SM00326">
    <property type="entry name" value="SH3"/>
    <property type="match status" value="1"/>
</dbReference>
<dbReference type="GO" id="GO:0005543">
    <property type="term" value="F:phospholipid binding"/>
    <property type="evidence" value="ECO:0007669"/>
    <property type="project" value="TreeGrafter"/>
</dbReference>
<dbReference type="Gene3D" id="1.20.1270.60">
    <property type="entry name" value="Arfaptin homology (AH) domain/BAR domain"/>
    <property type="match status" value="1"/>
</dbReference>
<dbReference type="Gene3D" id="2.30.30.40">
    <property type="entry name" value="SH3 Domains"/>
    <property type="match status" value="1"/>
</dbReference>
<dbReference type="PROSITE" id="PS50002">
    <property type="entry name" value="SH3"/>
    <property type="match status" value="1"/>
</dbReference>
<keyword evidence="7 12" id="KW-0175">Coiled coil</keyword>
<evidence type="ECO:0000256" key="8">
    <source>
        <dbReference type="ARBA" id="ARBA00023136"/>
    </source>
</evidence>
<comment type="subcellular location">
    <subcellularLocation>
        <location evidence="1">Cell membrane</location>
        <topology evidence="1">Peripheral membrane protein</topology>
        <orientation evidence="1">Cytoplasmic side</orientation>
    </subcellularLocation>
    <subcellularLocation>
        <location evidence="2">Cytoplasm</location>
    </subcellularLocation>
</comment>
<feature type="domain" description="F-BAR" evidence="15">
    <location>
        <begin position="11"/>
        <end position="281"/>
    </location>
</feature>
<keyword evidence="4" id="KW-1003">Cell membrane</keyword>
<feature type="domain" description="SH3" evidence="14">
    <location>
        <begin position="401"/>
        <end position="461"/>
    </location>
</feature>
<dbReference type="InterPro" id="IPR036028">
    <property type="entry name" value="SH3-like_dom_sf"/>
</dbReference>
<dbReference type="GO" id="GO:0030100">
    <property type="term" value="P:regulation of endocytosis"/>
    <property type="evidence" value="ECO:0007669"/>
    <property type="project" value="TreeGrafter"/>
</dbReference>
<dbReference type="Pfam" id="PF00018">
    <property type="entry name" value="SH3_1"/>
    <property type="match status" value="1"/>
</dbReference>
<dbReference type="InParanoid" id="A0A667ZGX8"/>
<evidence type="ECO:0000256" key="5">
    <source>
        <dbReference type="ARBA" id="ARBA00022490"/>
    </source>
</evidence>
<reference evidence="16" key="1">
    <citation type="submission" date="2019-06" db="EMBL/GenBank/DDBJ databases">
        <authorList>
            <consortium name="Wellcome Sanger Institute Data Sharing"/>
        </authorList>
    </citation>
    <scope>NUCLEOTIDE SEQUENCE [LARGE SCALE GENOMIC DNA]</scope>
</reference>
<evidence type="ECO:0000259" key="14">
    <source>
        <dbReference type="PROSITE" id="PS50002"/>
    </source>
</evidence>
<reference evidence="16" key="3">
    <citation type="submission" date="2025-09" db="UniProtKB">
        <authorList>
            <consortium name="Ensembl"/>
        </authorList>
    </citation>
    <scope>IDENTIFICATION</scope>
</reference>
<name>A0A667ZGX8_9TELE</name>
<evidence type="ECO:0000256" key="3">
    <source>
        <dbReference type="ARBA" id="ARBA00022443"/>
    </source>
</evidence>
<keyword evidence="6" id="KW-0597">Phosphoprotein</keyword>
<evidence type="ECO:0000259" key="15">
    <source>
        <dbReference type="PROSITE" id="PS51741"/>
    </source>
</evidence>
<gene>
    <name evidence="16" type="primary">LOC115377795</name>
</gene>
<dbReference type="SUPFAM" id="SSF50044">
    <property type="entry name" value="SH3-domain"/>
    <property type="match status" value="1"/>
</dbReference>
<keyword evidence="3 11" id="KW-0728">SH3 domain</keyword>
<evidence type="ECO:0000313" key="17">
    <source>
        <dbReference type="Proteomes" id="UP000472263"/>
    </source>
</evidence>
<organism evidence="16 17">
    <name type="scientific">Myripristis murdjan</name>
    <name type="common">pinecone soldierfish</name>
    <dbReference type="NCBI Taxonomy" id="586833"/>
    <lineage>
        <taxon>Eukaryota</taxon>
        <taxon>Metazoa</taxon>
        <taxon>Chordata</taxon>
        <taxon>Craniata</taxon>
        <taxon>Vertebrata</taxon>
        <taxon>Euteleostomi</taxon>
        <taxon>Actinopterygii</taxon>
        <taxon>Neopterygii</taxon>
        <taxon>Teleostei</taxon>
        <taxon>Neoteleostei</taxon>
        <taxon>Acanthomorphata</taxon>
        <taxon>Holocentriformes</taxon>
        <taxon>Holocentridae</taxon>
        <taxon>Myripristis</taxon>
    </lineage>
</organism>
<keyword evidence="5" id="KW-0963">Cytoplasm</keyword>
<evidence type="ECO:0000256" key="4">
    <source>
        <dbReference type="ARBA" id="ARBA00022475"/>
    </source>
</evidence>
<evidence type="ECO:0000256" key="10">
    <source>
        <dbReference type="ARBA" id="ARBA00064966"/>
    </source>
</evidence>
<dbReference type="Pfam" id="PF00611">
    <property type="entry name" value="FCH"/>
    <property type="match status" value="1"/>
</dbReference>
<dbReference type="PRINTS" id="PR00452">
    <property type="entry name" value="SH3DOMAIN"/>
</dbReference>
<evidence type="ECO:0000256" key="11">
    <source>
        <dbReference type="PROSITE-ProRule" id="PRU00192"/>
    </source>
</evidence>
<dbReference type="AlphaFoldDB" id="A0A667ZGX8"/>
<protein>
    <submittedName>
        <fullName evidence="16">Zgc:91999</fullName>
    </submittedName>
</protein>
<dbReference type="SUPFAM" id="SSF103657">
    <property type="entry name" value="BAR/IMD domain-like"/>
    <property type="match status" value="1"/>
</dbReference>
<dbReference type="GO" id="GO:0005886">
    <property type="term" value="C:plasma membrane"/>
    <property type="evidence" value="ECO:0007669"/>
    <property type="project" value="UniProtKB-SubCell"/>
</dbReference>
<dbReference type="InterPro" id="IPR001060">
    <property type="entry name" value="FCH_dom"/>
</dbReference>
<dbReference type="FunFam" id="2.30.30.40:FF:000014">
    <property type="entry name" value="Kinase C and casein kinase substrate in neurons protein"/>
    <property type="match status" value="1"/>
</dbReference>
<evidence type="ECO:0000313" key="16">
    <source>
        <dbReference type="Ensembl" id="ENSMMDP00005032141.1"/>
    </source>
</evidence>